<reference evidence="5" key="1">
    <citation type="journal article" date="2022" name="Int. J. Mol. Sci.">
        <title>Draft Genome of Tanacetum Coccineum: Genomic Comparison of Closely Related Tanacetum-Family Plants.</title>
        <authorList>
            <person name="Yamashiro T."/>
            <person name="Shiraishi A."/>
            <person name="Nakayama K."/>
            <person name="Satake H."/>
        </authorList>
    </citation>
    <scope>NUCLEOTIDE SEQUENCE</scope>
</reference>
<proteinExistence type="predicted"/>
<evidence type="ECO:0000313" key="6">
    <source>
        <dbReference type="Proteomes" id="UP001151760"/>
    </source>
</evidence>
<reference evidence="5" key="2">
    <citation type="submission" date="2022-01" db="EMBL/GenBank/DDBJ databases">
        <authorList>
            <person name="Yamashiro T."/>
            <person name="Shiraishi A."/>
            <person name="Satake H."/>
            <person name="Nakayama K."/>
        </authorList>
    </citation>
    <scope>NUCLEOTIDE SEQUENCE</scope>
</reference>
<dbReference type="PROSITE" id="PS50158">
    <property type="entry name" value="ZF_CCHC"/>
    <property type="match status" value="1"/>
</dbReference>
<feature type="coiled-coil region" evidence="2">
    <location>
        <begin position="763"/>
        <end position="827"/>
    </location>
</feature>
<feature type="region of interest" description="Disordered" evidence="3">
    <location>
        <begin position="328"/>
        <end position="356"/>
    </location>
</feature>
<sequence length="942" mass="107860">MEILLEPTSNKLLVHIKMEMVSSCSGKDKFITACSYLTNTFKEIMKAQAYVSKLLFQDQERYEHVGPQDTRLQDGERSQDDEQRLDLADDLKKAQDHISRLTLHHGNNVFDCNVRETLAEGKEGALHLGPEQARVYSDLSPKDKDRYNADIRGTNILLQGLPKDIYTLINHYNDAKDIWDNICDNSKTEQRLKESNCDQLYAYLKQHEAHTNENKIMLERFTQHTVDPLTLMSNVSPQQYSSQSSTTLSSTHVPPVTYQPHFADNTQLDSGLFPTDKLIENLTNTLALLTQSYKTYLPQTNNQLRTSSNTRNQATVQDGRVVVQNVQGQQNRGQGNNPRGAGAAGNGGAQNRVGNANPGQARQIKCYNCNGIGHIARNCTQPKRPQNLDYFKDKMLLMQAQENGVVLDEEQLLFLAGGHDTTVDEDVDESPVQDLALNVDNVFQADECDAFDSDVDEAPTTQTMFMANLSSADPVYDEAGPSYDSDILSEVHEYDNYQDAVCEHHDAHEMHHDVQPNCVVDSNADYTSDSNMILYDQYVKDNAYLIVRSNVSSVPNDAYMMIINDMREQTAQSVFANEQNKVVNASLTVELATYKEQVELYERRAKFELTEREQKIEEQLRIVITDRNIKKENFKKELHFVKMQLNSTIHNNKSMVEEVTSLKKNFKQKENKYLEEFLDMKALKEKDVLKIKVEALKEQTTASRPIKALTVYPPNTPATLVPRVLPTKSLTEGERGFEQTKECYLIEVIPFFKTLKEHFEGIQNAITKEIKEMKEIFEELEAEIDQNVMNRKFTEMHDAHIVVQARCLELEAKLSKLNDKIQKDDHNKLIKRFYNLEIMRAKHIEQTTALLTENENLKAQIHENMKRIIMDSVKPRVLAPGRYAIDVEPILSRNRNNREVHLDYLKHLKESVETLREIVEEAKVERLVDRSLASACLYTKHS</sequence>
<dbReference type="Gene3D" id="4.10.60.10">
    <property type="entry name" value="Zinc finger, CCHC-type"/>
    <property type="match status" value="1"/>
</dbReference>
<feature type="coiled-coil region" evidence="2">
    <location>
        <begin position="584"/>
        <end position="611"/>
    </location>
</feature>
<dbReference type="Pfam" id="PF00098">
    <property type="entry name" value="zf-CCHC"/>
    <property type="match status" value="1"/>
</dbReference>
<keyword evidence="1" id="KW-0479">Metal-binding</keyword>
<accession>A0ABQ5A3Z9</accession>
<feature type="domain" description="CCHC-type" evidence="4">
    <location>
        <begin position="365"/>
        <end position="381"/>
    </location>
</feature>
<organism evidence="5 6">
    <name type="scientific">Tanacetum coccineum</name>
    <dbReference type="NCBI Taxonomy" id="301880"/>
    <lineage>
        <taxon>Eukaryota</taxon>
        <taxon>Viridiplantae</taxon>
        <taxon>Streptophyta</taxon>
        <taxon>Embryophyta</taxon>
        <taxon>Tracheophyta</taxon>
        <taxon>Spermatophyta</taxon>
        <taxon>Magnoliopsida</taxon>
        <taxon>eudicotyledons</taxon>
        <taxon>Gunneridae</taxon>
        <taxon>Pentapetalae</taxon>
        <taxon>asterids</taxon>
        <taxon>campanulids</taxon>
        <taxon>Asterales</taxon>
        <taxon>Asteraceae</taxon>
        <taxon>Asteroideae</taxon>
        <taxon>Anthemideae</taxon>
        <taxon>Anthemidinae</taxon>
        <taxon>Tanacetum</taxon>
    </lineage>
</organism>
<evidence type="ECO:0000313" key="5">
    <source>
        <dbReference type="EMBL" id="GJS97350.1"/>
    </source>
</evidence>
<dbReference type="InterPro" id="IPR036875">
    <property type="entry name" value="Znf_CCHC_sf"/>
</dbReference>
<name>A0ABQ5A3Z9_9ASTR</name>
<keyword evidence="1" id="KW-0863">Zinc-finger</keyword>
<evidence type="ECO:0000256" key="3">
    <source>
        <dbReference type="SAM" id="MobiDB-lite"/>
    </source>
</evidence>
<dbReference type="InterPro" id="IPR001878">
    <property type="entry name" value="Znf_CCHC"/>
</dbReference>
<gene>
    <name evidence="5" type="ORF">Tco_0804318</name>
</gene>
<keyword evidence="2" id="KW-0175">Coiled coil</keyword>
<evidence type="ECO:0000256" key="1">
    <source>
        <dbReference type="PROSITE-ProRule" id="PRU00047"/>
    </source>
</evidence>
<evidence type="ECO:0000259" key="4">
    <source>
        <dbReference type="PROSITE" id="PS50158"/>
    </source>
</evidence>
<keyword evidence="6" id="KW-1185">Reference proteome</keyword>
<dbReference type="Proteomes" id="UP001151760">
    <property type="component" value="Unassembled WGS sequence"/>
</dbReference>
<dbReference type="SUPFAM" id="SSF57756">
    <property type="entry name" value="Retrovirus zinc finger-like domains"/>
    <property type="match status" value="1"/>
</dbReference>
<dbReference type="SMART" id="SM00343">
    <property type="entry name" value="ZnF_C2HC"/>
    <property type="match status" value="1"/>
</dbReference>
<feature type="compositionally biased region" description="Low complexity" evidence="3">
    <location>
        <begin position="328"/>
        <end position="341"/>
    </location>
</feature>
<protein>
    <submittedName>
        <fullName evidence="5">Retrovirus-related pol polyprotein from transposon TNT 1-94</fullName>
    </submittedName>
</protein>
<keyword evidence="1" id="KW-0862">Zinc</keyword>
<dbReference type="EMBL" id="BQNB010011955">
    <property type="protein sequence ID" value="GJS97350.1"/>
    <property type="molecule type" value="Genomic_DNA"/>
</dbReference>
<evidence type="ECO:0000256" key="2">
    <source>
        <dbReference type="SAM" id="Coils"/>
    </source>
</evidence>
<comment type="caution">
    <text evidence="5">The sequence shown here is derived from an EMBL/GenBank/DDBJ whole genome shotgun (WGS) entry which is preliminary data.</text>
</comment>